<dbReference type="PROSITE" id="PS01032">
    <property type="entry name" value="PPM_1"/>
    <property type="match status" value="1"/>
</dbReference>
<dbReference type="AlphaFoldDB" id="A0A1W0WFT9"/>
<evidence type="ECO:0000256" key="4">
    <source>
        <dbReference type="RuleBase" id="RU003465"/>
    </source>
</evidence>
<keyword evidence="2 4" id="KW-0378">Hydrolase</keyword>
<dbReference type="Gene3D" id="3.60.40.10">
    <property type="entry name" value="PPM-type phosphatase domain"/>
    <property type="match status" value="1"/>
</dbReference>
<keyword evidence="1" id="KW-0479">Metal-binding</keyword>
<dbReference type="InterPro" id="IPR015655">
    <property type="entry name" value="PP2C"/>
</dbReference>
<evidence type="ECO:0000259" key="5">
    <source>
        <dbReference type="PROSITE" id="PS51746"/>
    </source>
</evidence>
<dbReference type="InterPro" id="IPR000222">
    <property type="entry name" value="PP2C_BS"/>
</dbReference>
<reference evidence="7" key="1">
    <citation type="submission" date="2017-01" db="EMBL/GenBank/DDBJ databases">
        <title>Comparative genomics of anhydrobiosis in the tardigrade Hypsibius dujardini.</title>
        <authorList>
            <person name="Yoshida Y."/>
            <person name="Koutsovoulos G."/>
            <person name="Laetsch D."/>
            <person name="Stevens L."/>
            <person name="Kumar S."/>
            <person name="Horikawa D."/>
            <person name="Ishino K."/>
            <person name="Komine S."/>
            <person name="Tomita M."/>
            <person name="Blaxter M."/>
            <person name="Arakawa K."/>
        </authorList>
    </citation>
    <scope>NUCLEOTIDE SEQUENCE [LARGE SCALE GENOMIC DNA]</scope>
    <source>
        <strain evidence="7">Z151</strain>
    </source>
</reference>
<comment type="caution">
    <text evidence="6">The sequence shown here is derived from an EMBL/GenBank/DDBJ whole genome shotgun (WGS) entry which is preliminary data.</text>
</comment>
<dbReference type="GO" id="GO:0004722">
    <property type="term" value="F:protein serine/threonine phosphatase activity"/>
    <property type="evidence" value="ECO:0007669"/>
    <property type="project" value="InterPro"/>
</dbReference>
<evidence type="ECO:0000256" key="2">
    <source>
        <dbReference type="ARBA" id="ARBA00022801"/>
    </source>
</evidence>
<dbReference type="OrthoDB" id="10264738at2759"/>
<keyword evidence="7" id="KW-1185">Reference proteome</keyword>
<proteinExistence type="inferred from homology"/>
<name>A0A1W0WFT9_HYPEX</name>
<accession>A0A1W0WFT9</accession>
<dbReference type="Pfam" id="PF00481">
    <property type="entry name" value="PP2C"/>
    <property type="match status" value="1"/>
</dbReference>
<dbReference type="EMBL" id="MTYJ01000111">
    <property type="protein sequence ID" value="OQV14047.1"/>
    <property type="molecule type" value="Genomic_DNA"/>
</dbReference>
<dbReference type="Proteomes" id="UP000192578">
    <property type="component" value="Unassembled WGS sequence"/>
</dbReference>
<feature type="domain" description="PPM-type phosphatase" evidence="5">
    <location>
        <begin position="28"/>
        <end position="308"/>
    </location>
</feature>
<dbReference type="GO" id="GO:0046872">
    <property type="term" value="F:metal ion binding"/>
    <property type="evidence" value="ECO:0007669"/>
    <property type="project" value="UniProtKB-KW"/>
</dbReference>
<evidence type="ECO:0000313" key="7">
    <source>
        <dbReference type="Proteomes" id="UP000192578"/>
    </source>
</evidence>
<dbReference type="InterPro" id="IPR036457">
    <property type="entry name" value="PPM-type-like_dom_sf"/>
</dbReference>
<organism evidence="6 7">
    <name type="scientific">Hypsibius exemplaris</name>
    <name type="common">Freshwater tardigrade</name>
    <dbReference type="NCBI Taxonomy" id="2072580"/>
    <lineage>
        <taxon>Eukaryota</taxon>
        <taxon>Metazoa</taxon>
        <taxon>Ecdysozoa</taxon>
        <taxon>Tardigrada</taxon>
        <taxon>Eutardigrada</taxon>
        <taxon>Parachela</taxon>
        <taxon>Hypsibioidea</taxon>
        <taxon>Hypsibiidae</taxon>
        <taxon>Hypsibius</taxon>
    </lineage>
</organism>
<dbReference type="PANTHER" id="PTHR13832:SF863">
    <property type="entry name" value="PPM-TYPE PHOSPHATASE DOMAIN-CONTAINING PROTEIN"/>
    <property type="match status" value="1"/>
</dbReference>
<evidence type="ECO:0000313" key="6">
    <source>
        <dbReference type="EMBL" id="OQV14047.1"/>
    </source>
</evidence>
<dbReference type="CDD" id="cd00143">
    <property type="entry name" value="PP2Cc"/>
    <property type="match status" value="1"/>
</dbReference>
<evidence type="ECO:0000256" key="3">
    <source>
        <dbReference type="ARBA" id="ARBA00022912"/>
    </source>
</evidence>
<evidence type="ECO:0000256" key="1">
    <source>
        <dbReference type="ARBA" id="ARBA00022723"/>
    </source>
</evidence>
<dbReference type="SUPFAM" id="SSF81606">
    <property type="entry name" value="PP2C-like"/>
    <property type="match status" value="1"/>
</dbReference>
<protein>
    <recommendedName>
        <fullName evidence="5">PPM-type phosphatase domain-containing protein</fullName>
    </recommendedName>
</protein>
<gene>
    <name evidence="6" type="ORF">BV898_11712</name>
</gene>
<sequence length="308" mass="34816">MGLKISRHYPIVHQFDEDSIKDANPYYIVFATGIQGWRPTMEDAHIVQLTAVGDDQASAFFALFDGHGGPDIAQFAAANIQARVLQHPKLYENTCYALRHALLEIDKEAYALGNELYFQSFSLSQDSENPEKYHLIGCTAVLTLIKDKRLYCANIADSRCIASVSGHAIQMSIEHKPTDDVELQRITNHKGNMKGYVENGRINGNLAVPRALGDFYYKNNMEGPPFDRIVCAWSDITVRTLTDDWEFLIMACDGIWDVMTNSEVVEFVRNRFAQHLDARRVGVLRNFATNVPLSRLKNVLTKSSKPWI</sequence>
<dbReference type="PANTHER" id="PTHR13832">
    <property type="entry name" value="PROTEIN PHOSPHATASE 2C"/>
    <property type="match status" value="1"/>
</dbReference>
<dbReference type="InterPro" id="IPR001932">
    <property type="entry name" value="PPM-type_phosphatase-like_dom"/>
</dbReference>
<dbReference type="SMART" id="SM00332">
    <property type="entry name" value="PP2Cc"/>
    <property type="match status" value="1"/>
</dbReference>
<keyword evidence="3 4" id="KW-0904">Protein phosphatase</keyword>
<dbReference type="PROSITE" id="PS51746">
    <property type="entry name" value="PPM_2"/>
    <property type="match status" value="1"/>
</dbReference>
<comment type="similarity">
    <text evidence="4">Belongs to the PP2C family.</text>
</comment>